<evidence type="ECO:0000259" key="1">
    <source>
        <dbReference type="Pfam" id="PF12146"/>
    </source>
</evidence>
<dbReference type="PANTHER" id="PTHR11614">
    <property type="entry name" value="PHOSPHOLIPASE-RELATED"/>
    <property type="match status" value="1"/>
</dbReference>
<evidence type="ECO:0000313" key="4">
    <source>
        <dbReference type="Proteomes" id="UP001177258"/>
    </source>
</evidence>
<dbReference type="Proteomes" id="UP001177258">
    <property type="component" value="Unassembled WGS sequence"/>
</dbReference>
<dbReference type="Gene3D" id="3.40.50.1820">
    <property type="entry name" value="alpha/beta hydrolase"/>
    <property type="match status" value="1"/>
</dbReference>
<keyword evidence="3" id="KW-0378">Hydrolase</keyword>
<evidence type="ECO:0000313" key="3">
    <source>
        <dbReference type="EMBL" id="MDP2538206.1"/>
    </source>
</evidence>
<reference evidence="2" key="2">
    <citation type="submission" date="2023-07" db="EMBL/GenBank/DDBJ databases">
        <authorList>
            <person name="Aydin F."/>
            <person name="Tarhane S."/>
            <person name="Saticioglu I.B."/>
            <person name="Karakaya E."/>
            <person name="Abay S."/>
            <person name="Guran O."/>
            <person name="Bozkurt E."/>
            <person name="Uzum N."/>
            <person name="Olgun K."/>
            <person name="Jablonski D."/>
        </authorList>
    </citation>
    <scope>NUCLEOTIDE SEQUENCE</scope>
    <source>
        <strain evidence="2">Faydin-H75</strain>
    </source>
</reference>
<dbReference type="InterPro" id="IPR022742">
    <property type="entry name" value="Hydrolase_4"/>
</dbReference>
<dbReference type="InterPro" id="IPR029058">
    <property type="entry name" value="AB_hydrolase_fold"/>
</dbReference>
<gene>
    <name evidence="2" type="ORF">Q5I04_00190</name>
    <name evidence="3" type="ORF">Q5I06_00190</name>
</gene>
<protein>
    <submittedName>
        <fullName evidence="3">Alpha/beta fold hydrolase</fullName>
    </submittedName>
</protein>
<evidence type="ECO:0000313" key="5">
    <source>
        <dbReference type="Proteomes" id="UP001240777"/>
    </source>
</evidence>
<reference evidence="3 5" key="1">
    <citation type="submission" date="2023-07" db="EMBL/GenBank/DDBJ databases">
        <title>Unpublished Manusciprt.</title>
        <authorList>
            <person name="Aydin F."/>
            <person name="Tarhane S."/>
            <person name="Saticioglu I.B."/>
            <person name="Karakaya E."/>
            <person name="Abay S."/>
            <person name="Guran O."/>
            <person name="Bozkurt E."/>
            <person name="Uzum N."/>
            <person name="Olgun K."/>
            <person name="Jablonski D."/>
        </authorList>
    </citation>
    <scope>NUCLEOTIDE SEQUENCE</scope>
    <source>
        <strain evidence="5">faydin-H75</strain>
        <strain evidence="3">Faydin-H76</strain>
    </source>
</reference>
<keyword evidence="5" id="KW-1185">Reference proteome</keyword>
<evidence type="ECO:0000313" key="2">
    <source>
        <dbReference type="EMBL" id="MDO7252339.1"/>
    </source>
</evidence>
<dbReference type="Proteomes" id="UP001240777">
    <property type="component" value="Unassembled WGS sequence"/>
</dbReference>
<dbReference type="EMBL" id="JAUPEV010000001">
    <property type="protein sequence ID" value="MDO7252339.1"/>
    <property type="molecule type" value="Genomic_DNA"/>
</dbReference>
<dbReference type="AlphaFoldDB" id="A0AA90TAU2"/>
<dbReference type="InterPro" id="IPR051044">
    <property type="entry name" value="MAG_DAG_Lipase"/>
</dbReference>
<organism evidence="3 4">
    <name type="scientific">Helicobacter cappadocius</name>
    <dbReference type="NCBI Taxonomy" id="3063998"/>
    <lineage>
        <taxon>Bacteria</taxon>
        <taxon>Pseudomonadati</taxon>
        <taxon>Campylobacterota</taxon>
        <taxon>Epsilonproteobacteria</taxon>
        <taxon>Campylobacterales</taxon>
        <taxon>Helicobacteraceae</taxon>
        <taxon>Helicobacter</taxon>
    </lineage>
</organism>
<dbReference type="SUPFAM" id="SSF53474">
    <property type="entry name" value="alpha/beta-Hydrolases"/>
    <property type="match status" value="1"/>
</dbReference>
<dbReference type="Pfam" id="PF12146">
    <property type="entry name" value="Hydrolase_4"/>
    <property type="match status" value="1"/>
</dbReference>
<proteinExistence type="predicted"/>
<sequence>MKIIKNSSFRSDFGDVYYDEYIPDCTNGVVIAIAHGMIEHKDRYEWLCTSLAKKGYNVFINDHRGHGESIGGNIVWGEMGENGFEKAVDDMLTFHNLIMQKFPFHRFVLLGHSMGSLLSRRFLQLYEDKLDALILTGTPSPNKMLGFGVVLFRILEKMGVKGSPKISDLFSFKSQFKRKVPQKDRFKTHWACSDEEIIKLRYKDPKCQFRFTLNSFANLFEGMKKVFSTYPHSPQKRHLPVLFLSGQEDICGEYGKGVEKSYHHIKSQGYEDVTLKLYANARHEVFNEPNKLEVLDDMLVWLHKQGF</sequence>
<name>A0AA90TAU2_9HELI</name>
<dbReference type="EMBL" id="JAUYZK010000001">
    <property type="protein sequence ID" value="MDP2538206.1"/>
    <property type="molecule type" value="Genomic_DNA"/>
</dbReference>
<accession>A0AA90TAU2</accession>
<comment type="caution">
    <text evidence="3">The sequence shown here is derived from an EMBL/GenBank/DDBJ whole genome shotgun (WGS) entry which is preliminary data.</text>
</comment>
<dbReference type="RefSeq" id="WP_305516183.1">
    <property type="nucleotide sequence ID" value="NZ_JAUPEV010000001.1"/>
</dbReference>
<reference evidence="2 4" key="3">
    <citation type="journal article" date="2024" name="Syst. Appl. Microbiol.">
        <title>Helicobacter cappadocius sp. nov., from lizards: The first psychrotrophic Helicobacter species.</title>
        <authorList>
            <person name="Aydin F."/>
            <person name="Tarhane S."/>
            <person name="Karakaya E."/>
            <person name="Abay S."/>
            <person name="Kayman T."/>
            <person name="Guran O."/>
            <person name="Bozkurt E."/>
            <person name="Uzum N."/>
            <person name="Avci A."/>
            <person name="Olgun K."/>
            <person name="Jablonski D."/>
            <person name="Guran C."/>
            <person name="Burcin Saticioglu I."/>
        </authorList>
    </citation>
    <scope>NUCLEOTIDE SEQUENCE [LARGE SCALE GENOMIC DNA]</scope>
    <source>
        <strain evidence="2">Faydin-H75</strain>
        <strain evidence="4">faydin-H76</strain>
    </source>
</reference>
<dbReference type="GO" id="GO:0016787">
    <property type="term" value="F:hydrolase activity"/>
    <property type="evidence" value="ECO:0007669"/>
    <property type="project" value="UniProtKB-KW"/>
</dbReference>
<feature type="domain" description="Serine aminopeptidase S33" evidence="1">
    <location>
        <begin position="30"/>
        <end position="290"/>
    </location>
</feature>